<feature type="region of interest" description="Disordered" evidence="11">
    <location>
        <begin position="612"/>
        <end position="634"/>
    </location>
</feature>
<feature type="region of interest" description="Disordered" evidence="11">
    <location>
        <begin position="99"/>
        <end position="132"/>
    </location>
</feature>
<feature type="compositionally biased region" description="Basic and acidic residues" evidence="11">
    <location>
        <begin position="118"/>
        <end position="131"/>
    </location>
</feature>
<dbReference type="NCBIfam" id="TIGR00231">
    <property type="entry name" value="small_GTP"/>
    <property type="match status" value="1"/>
</dbReference>
<feature type="compositionally biased region" description="Low complexity" evidence="11">
    <location>
        <begin position="188"/>
        <end position="201"/>
    </location>
</feature>
<evidence type="ECO:0000256" key="1">
    <source>
        <dbReference type="ARBA" id="ARBA00004173"/>
    </source>
</evidence>
<comment type="subcellular location">
    <subcellularLocation>
        <location evidence="1">Mitochondrion</location>
    </subcellularLocation>
</comment>
<name>A0A1Y1WGK2_9FUNG</name>
<evidence type="ECO:0000256" key="8">
    <source>
        <dbReference type="ARBA" id="ARBA00023134"/>
    </source>
</evidence>
<dbReference type="CDD" id="cd01887">
    <property type="entry name" value="IF2_eIF5B"/>
    <property type="match status" value="1"/>
</dbReference>
<sequence length="894" mass="96213">MYALSGKVKGSRTLTQLHLARSTTVRLYSAPTEYERAQRLRAMLKARSTASKWNKAPVPHADSQVRSNRPIIGGNARNHLKSAHSGPISGLKSFFEQESAKATGKAAEPAAKAAPTEPAKELAKPEHKEKPTATASFFFMGKGSGAKTDVLPSAAWKEKLRKQQAEEALKAAREAKNAEEAAEEQNGRQEAAGATAARAAACEQGHAGDGEEHDGLEFGSGILAADTHDGSRQGPRRRRPKKYKMPKKGQEVILPLSLTVDGLAKLLDVPNDHLIDKMRGLGMTDKLANDFLLSNEEAAEIALEYDVVPIIPENNGPELYAQPEPEDMSVHPLRPPIVTIMGHVDHGKTTLLDTLRNSSITATEAGGITQHIGAFSVEMKGGQHITFLDTPGHAAFSAMRARGANVTDIVVLVVAAADGVMPQTKEAIQHAQEADVPMIVAINKCDKPGVDPSIIKEELLQYGVQVEDFGGDIQAVQISALKGTGVDELAENIATLAEVLDLRAETDIPVHASVIESQLEKGRGNVASVLVSRGTLQVGDVVVAGSAWCKVRSMTDDRGKSVKKAGPASAVKIMGWKELPQAGDSVLQATSEAQAKEVVDNRVEKRKNKEKLLELAAMNDRRRENHERDDSERAQEKAFKLAVWEYHQGIRATYPDPPVRNKKGEAQGEAAAPENDSAASAESSVKVVPVVIKGDVSGTVEAVSDSLKQLPDKKIKINVVHSGVGPVSESDVVMAGSAGEGLVIAFNVKADKKIQAVAKREGVNVMTFRVIYKLLEDIEELLASKLEPLLVEEVQGEAVVQQVFEITLKGNKTTQIAGSRVTMGSVTKKAKARVMRKGKEIFTGDVESLKNVKKDIAEATKGQEFGVSFTGFEDLQEGDIVQSLRFKEIPQKLE</sequence>
<dbReference type="STRING" id="61395.A0A1Y1WGK2"/>
<evidence type="ECO:0000256" key="7">
    <source>
        <dbReference type="ARBA" id="ARBA00023128"/>
    </source>
</evidence>
<feature type="compositionally biased region" description="Basic and acidic residues" evidence="11">
    <location>
        <begin position="206"/>
        <end position="216"/>
    </location>
</feature>
<evidence type="ECO:0000313" key="14">
    <source>
        <dbReference type="Proteomes" id="UP000193922"/>
    </source>
</evidence>
<dbReference type="InterPro" id="IPR009000">
    <property type="entry name" value="Transl_B-barrel_sf"/>
</dbReference>
<keyword evidence="3 13" id="KW-0396">Initiation factor</keyword>
<dbReference type="Gene3D" id="3.40.50.300">
    <property type="entry name" value="P-loop containing nucleotide triphosphate hydrolases"/>
    <property type="match status" value="1"/>
</dbReference>
<keyword evidence="8" id="KW-0342">GTP-binding</keyword>
<evidence type="ECO:0000256" key="3">
    <source>
        <dbReference type="ARBA" id="ARBA00022540"/>
    </source>
</evidence>
<feature type="region of interest" description="Disordered" evidence="11">
    <location>
        <begin position="654"/>
        <end position="680"/>
    </location>
</feature>
<dbReference type="InterPro" id="IPR044145">
    <property type="entry name" value="IF2_II"/>
</dbReference>
<dbReference type="RefSeq" id="XP_040745688.1">
    <property type="nucleotide sequence ID" value="XM_040886863.1"/>
</dbReference>
<proteinExistence type="inferred from homology"/>
<comment type="function">
    <text evidence="9">One of the essential components for the initiation of protein synthesis. Protects formylmethionyl-tRNA from spontaneous hydrolysis and promotes its binding to the 30S ribosomal subunits. Also involved in the hydrolysis of GTP during the formation of the 70S ribosomal complex.</text>
</comment>
<dbReference type="FunFam" id="2.40.30.10:FF:000007">
    <property type="entry name" value="Translation initiation factor IF-2"/>
    <property type="match status" value="1"/>
</dbReference>
<evidence type="ECO:0000256" key="6">
    <source>
        <dbReference type="ARBA" id="ARBA00022946"/>
    </source>
</evidence>
<evidence type="ECO:0000256" key="2">
    <source>
        <dbReference type="ARBA" id="ARBA00007733"/>
    </source>
</evidence>
<organism evidence="13 14">
    <name type="scientific">Linderina pennispora</name>
    <dbReference type="NCBI Taxonomy" id="61395"/>
    <lineage>
        <taxon>Eukaryota</taxon>
        <taxon>Fungi</taxon>
        <taxon>Fungi incertae sedis</taxon>
        <taxon>Zoopagomycota</taxon>
        <taxon>Kickxellomycotina</taxon>
        <taxon>Kickxellomycetes</taxon>
        <taxon>Kickxellales</taxon>
        <taxon>Kickxellaceae</taxon>
        <taxon>Linderina</taxon>
    </lineage>
</organism>
<dbReference type="Gene3D" id="3.40.50.10050">
    <property type="entry name" value="Translation initiation factor IF- 2, domain 3"/>
    <property type="match status" value="1"/>
</dbReference>
<feature type="compositionally biased region" description="Basic and acidic residues" evidence="11">
    <location>
        <begin position="167"/>
        <end position="179"/>
    </location>
</feature>
<dbReference type="InterPro" id="IPR023115">
    <property type="entry name" value="TIF_IF2_dom3"/>
</dbReference>
<dbReference type="SUPFAM" id="SSF52540">
    <property type="entry name" value="P-loop containing nucleoside triphosphate hydrolases"/>
    <property type="match status" value="1"/>
</dbReference>
<dbReference type="SUPFAM" id="SSF52156">
    <property type="entry name" value="Initiation factor IF2/eIF5b, domain 3"/>
    <property type="match status" value="1"/>
</dbReference>
<dbReference type="FunFam" id="3.40.50.10050:FF:000001">
    <property type="entry name" value="Translation initiation factor IF-2"/>
    <property type="match status" value="1"/>
</dbReference>
<dbReference type="GO" id="GO:0005525">
    <property type="term" value="F:GTP binding"/>
    <property type="evidence" value="ECO:0007669"/>
    <property type="project" value="UniProtKB-KW"/>
</dbReference>
<dbReference type="Pfam" id="PF00009">
    <property type="entry name" value="GTP_EFTU"/>
    <property type="match status" value="1"/>
</dbReference>
<dbReference type="Proteomes" id="UP000193922">
    <property type="component" value="Unassembled WGS sequence"/>
</dbReference>
<keyword evidence="5" id="KW-0648">Protein biosynthesis</keyword>
<protein>
    <recommendedName>
        <fullName evidence="10">Translation initiation factor IF-2, mitochondrial</fullName>
    </recommendedName>
</protein>
<comment type="caution">
    <text evidence="13">The sequence shown here is derived from an EMBL/GenBank/DDBJ whole genome shotgun (WGS) entry which is preliminary data.</text>
</comment>
<feature type="region of interest" description="Disordered" evidence="11">
    <location>
        <begin position="167"/>
        <end position="248"/>
    </location>
</feature>
<dbReference type="SUPFAM" id="SSF50447">
    <property type="entry name" value="Translation proteins"/>
    <property type="match status" value="2"/>
</dbReference>
<dbReference type="Pfam" id="PF11987">
    <property type="entry name" value="IF-2"/>
    <property type="match status" value="1"/>
</dbReference>
<dbReference type="GO" id="GO:0003743">
    <property type="term" value="F:translation initiation factor activity"/>
    <property type="evidence" value="ECO:0007669"/>
    <property type="project" value="UniProtKB-KW"/>
</dbReference>
<dbReference type="GeneID" id="63803511"/>
<keyword evidence="14" id="KW-1185">Reference proteome</keyword>
<dbReference type="InterPro" id="IPR015760">
    <property type="entry name" value="TIF_IF2"/>
</dbReference>
<evidence type="ECO:0000256" key="11">
    <source>
        <dbReference type="SAM" id="MobiDB-lite"/>
    </source>
</evidence>
<feature type="compositionally biased region" description="Low complexity" evidence="11">
    <location>
        <begin position="100"/>
        <end position="117"/>
    </location>
</feature>
<dbReference type="Pfam" id="PF22042">
    <property type="entry name" value="EF-G_D2"/>
    <property type="match status" value="1"/>
</dbReference>
<dbReference type="FunFam" id="3.40.50.300:FF:000019">
    <property type="entry name" value="Translation initiation factor IF-2"/>
    <property type="match status" value="1"/>
</dbReference>
<feature type="compositionally biased region" description="Basic residues" evidence="11">
    <location>
        <begin position="234"/>
        <end position="247"/>
    </location>
</feature>
<feature type="compositionally biased region" description="Basic and acidic residues" evidence="11">
    <location>
        <begin position="619"/>
        <end position="634"/>
    </location>
</feature>
<dbReference type="Gene3D" id="2.40.30.10">
    <property type="entry name" value="Translation factors"/>
    <property type="match status" value="2"/>
</dbReference>
<dbReference type="AlphaFoldDB" id="A0A1Y1WGK2"/>
<dbReference type="InterPro" id="IPR027417">
    <property type="entry name" value="P-loop_NTPase"/>
</dbReference>
<dbReference type="CDD" id="cd03702">
    <property type="entry name" value="IF2_mtIF2_II"/>
    <property type="match status" value="1"/>
</dbReference>
<evidence type="ECO:0000259" key="12">
    <source>
        <dbReference type="PROSITE" id="PS51722"/>
    </source>
</evidence>
<dbReference type="EMBL" id="MCFD01000003">
    <property type="protein sequence ID" value="ORX72264.1"/>
    <property type="molecule type" value="Genomic_DNA"/>
</dbReference>
<dbReference type="InterPro" id="IPR036925">
    <property type="entry name" value="TIF_IF2_dom3_sf"/>
</dbReference>
<dbReference type="InterPro" id="IPR005225">
    <property type="entry name" value="Small_GTP-bd"/>
</dbReference>
<dbReference type="InterPro" id="IPR053905">
    <property type="entry name" value="EF-G-like_DII"/>
</dbReference>
<dbReference type="GO" id="GO:0003924">
    <property type="term" value="F:GTPase activity"/>
    <property type="evidence" value="ECO:0007669"/>
    <property type="project" value="InterPro"/>
</dbReference>
<evidence type="ECO:0000256" key="10">
    <source>
        <dbReference type="ARBA" id="ARBA00044200"/>
    </source>
</evidence>
<dbReference type="CDD" id="cd03692">
    <property type="entry name" value="mtIF2_IVc"/>
    <property type="match status" value="1"/>
</dbReference>
<keyword evidence="6" id="KW-0809">Transit peptide</keyword>
<gene>
    <name evidence="13" type="ORF">DL89DRAFT_265867</name>
</gene>
<evidence type="ECO:0000313" key="13">
    <source>
        <dbReference type="EMBL" id="ORX72264.1"/>
    </source>
</evidence>
<dbReference type="GO" id="GO:0005739">
    <property type="term" value="C:mitochondrion"/>
    <property type="evidence" value="ECO:0007669"/>
    <property type="project" value="UniProtKB-SubCell"/>
</dbReference>
<dbReference type="NCBIfam" id="TIGR00487">
    <property type="entry name" value="IF-2"/>
    <property type="match status" value="1"/>
</dbReference>
<dbReference type="InterPro" id="IPR000795">
    <property type="entry name" value="T_Tr_GTP-bd_dom"/>
</dbReference>
<dbReference type="HAMAP" id="MF_00100_B">
    <property type="entry name" value="IF_2_B"/>
    <property type="match status" value="1"/>
</dbReference>
<dbReference type="OrthoDB" id="361630at2759"/>
<dbReference type="FunFam" id="2.40.30.10:FF:000008">
    <property type="entry name" value="Translation initiation factor IF-2"/>
    <property type="match status" value="1"/>
</dbReference>
<evidence type="ECO:0000256" key="9">
    <source>
        <dbReference type="ARBA" id="ARBA00025162"/>
    </source>
</evidence>
<reference evidence="13 14" key="1">
    <citation type="submission" date="2016-07" db="EMBL/GenBank/DDBJ databases">
        <title>Pervasive Adenine N6-methylation of Active Genes in Fungi.</title>
        <authorList>
            <consortium name="DOE Joint Genome Institute"/>
            <person name="Mondo S.J."/>
            <person name="Dannebaum R.O."/>
            <person name="Kuo R.C."/>
            <person name="Labutti K."/>
            <person name="Haridas S."/>
            <person name="Kuo A."/>
            <person name="Salamov A."/>
            <person name="Ahrendt S.R."/>
            <person name="Lipzen A."/>
            <person name="Sullivan W."/>
            <person name="Andreopoulos W.B."/>
            <person name="Clum A."/>
            <person name="Lindquist E."/>
            <person name="Daum C."/>
            <person name="Ramamoorthy G.K."/>
            <person name="Gryganskyi A."/>
            <person name="Culley D."/>
            <person name="Magnuson J.K."/>
            <person name="James T.Y."/>
            <person name="O'Malley M.A."/>
            <person name="Stajich J.E."/>
            <person name="Spatafora J.W."/>
            <person name="Visel A."/>
            <person name="Grigoriev I.V."/>
        </authorList>
    </citation>
    <scope>NUCLEOTIDE SEQUENCE [LARGE SCALE GENOMIC DNA]</scope>
    <source>
        <strain evidence="13 14">ATCC 12442</strain>
    </source>
</reference>
<keyword evidence="7" id="KW-0496">Mitochondrion</keyword>
<keyword evidence="4" id="KW-0547">Nucleotide-binding</keyword>
<dbReference type="PROSITE" id="PS51722">
    <property type="entry name" value="G_TR_2"/>
    <property type="match status" value="1"/>
</dbReference>
<comment type="similarity">
    <text evidence="2">Belongs to the TRAFAC class translation factor GTPase superfamily. Classic translation factor GTPase family. IF-2 subfamily.</text>
</comment>
<evidence type="ECO:0000256" key="4">
    <source>
        <dbReference type="ARBA" id="ARBA00022741"/>
    </source>
</evidence>
<accession>A0A1Y1WGK2</accession>
<feature type="compositionally biased region" description="Low complexity" evidence="11">
    <location>
        <begin position="669"/>
        <end position="680"/>
    </location>
</feature>
<evidence type="ECO:0000256" key="5">
    <source>
        <dbReference type="ARBA" id="ARBA00022917"/>
    </source>
</evidence>
<dbReference type="PANTHER" id="PTHR43381:SF20">
    <property type="entry name" value="TRANSLATION INITIATION FACTOR IF-2, MITOCHONDRIAL"/>
    <property type="match status" value="1"/>
</dbReference>
<dbReference type="PANTHER" id="PTHR43381">
    <property type="entry name" value="TRANSLATION INITIATION FACTOR IF-2-RELATED"/>
    <property type="match status" value="1"/>
</dbReference>
<feature type="domain" description="Tr-type G" evidence="12">
    <location>
        <begin position="333"/>
        <end position="510"/>
    </location>
</feature>
<dbReference type="InterPro" id="IPR000178">
    <property type="entry name" value="TF_IF2_bacterial-like"/>
</dbReference>